<evidence type="ECO:0000313" key="6">
    <source>
        <dbReference type="Proteomes" id="UP000326903"/>
    </source>
</evidence>
<dbReference type="Pfam" id="PF01408">
    <property type="entry name" value="GFO_IDH_MocA"/>
    <property type="match status" value="1"/>
</dbReference>
<dbReference type="SUPFAM" id="SSF51735">
    <property type="entry name" value="NAD(P)-binding Rossmann-fold domains"/>
    <property type="match status" value="1"/>
</dbReference>
<name>A0A5J5IJD3_9BACT</name>
<dbReference type="PANTHER" id="PTHR42840:SF3">
    <property type="entry name" value="BINDING ROSSMANN FOLD OXIDOREDUCTASE, PUTATIVE (AFU_ORTHOLOGUE AFUA_2G10240)-RELATED"/>
    <property type="match status" value="1"/>
</dbReference>
<feature type="domain" description="GFO/IDH/MocA-like oxidoreductase" evidence="4">
    <location>
        <begin position="130"/>
        <end position="250"/>
    </location>
</feature>
<dbReference type="InterPro" id="IPR055170">
    <property type="entry name" value="GFO_IDH_MocA-like_dom"/>
</dbReference>
<proteinExistence type="inferred from homology"/>
<dbReference type="Gene3D" id="3.40.50.720">
    <property type="entry name" value="NAD(P)-binding Rossmann-like Domain"/>
    <property type="match status" value="1"/>
</dbReference>
<dbReference type="InterPro" id="IPR036291">
    <property type="entry name" value="NAD(P)-bd_dom_sf"/>
</dbReference>
<dbReference type="Proteomes" id="UP000326903">
    <property type="component" value="Unassembled WGS sequence"/>
</dbReference>
<gene>
    <name evidence="5" type="primary">iolG</name>
    <name evidence="5" type="ORF">FW778_03820</name>
</gene>
<dbReference type="Gene3D" id="3.30.360.10">
    <property type="entry name" value="Dihydrodipicolinate Reductase, domain 2"/>
    <property type="match status" value="1"/>
</dbReference>
<accession>A0A5J5IJD3</accession>
<comment type="caution">
    <text evidence="5">The sequence shown here is derived from an EMBL/GenBank/DDBJ whole genome shotgun (WGS) entry which is preliminary data.</text>
</comment>
<dbReference type="InterPro" id="IPR030827">
    <property type="entry name" value="Myo_inos_IolG"/>
</dbReference>
<dbReference type="EC" id="1.1.1.18" evidence="5"/>
<evidence type="ECO:0000259" key="4">
    <source>
        <dbReference type="Pfam" id="PF22725"/>
    </source>
</evidence>
<dbReference type="EMBL" id="VYQF01000001">
    <property type="protein sequence ID" value="KAA9041175.1"/>
    <property type="molecule type" value="Genomic_DNA"/>
</dbReference>
<dbReference type="RefSeq" id="WP_150413264.1">
    <property type="nucleotide sequence ID" value="NZ_VYQF01000001.1"/>
</dbReference>
<dbReference type="FunFam" id="3.30.360.10:FF:000023">
    <property type="entry name" value="Inositol 2-dehydrogenase"/>
    <property type="match status" value="1"/>
</dbReference>
<evidence type="ECO:0000256" key="1">
    <source>
        <dbReference type="ARBA" id="ARBA00010928"/>
    </source>
</evidence>
<evidence type="ECO:0000256" key="2">
    <source>
        <dbReference type="ARBA" id="ARBA00023002"/>
    </source>
</evidence>
<sequence>MKRVNIALLGMGRIGKIHFKNIEQHFPGAKIAAVADPLYDISLKEKYSNIFFSKDANEVIALPGVDAILICTPTSSHADLIEKGIQNKKHIFCEKPMDLSLERTDALSSMAEDAGVKLMLGFNRRFDPDFMQAYKSVRGGTIGDIQIVKITSRDPGLPPIDYIKNSGGLFMDMAIHDFDMARYIMGKEVVEVYAKGLNIIDKKVGEAGDIDTALTTLTFEDGTYAVIDNSRKAAYGYDQRLEIFGNEGMIQVENNLHNRNVLYNEKGIHHALPLDFFMDRYAKSYLNEMELFIDALTGDKEMPAGGADGLKATQIAYAAKMSMENGRPVKLSEVKVKAKEIA</sequence>
<comment type="similarity">
    <text evidence="1">Belongs to the Gfo/Idh/MocA family.</text>
</comment>
<organism evidence="5 6">
    <name type="scientific">Ginsengibacter hankyongi</name>
    <dbReference type="NCBI Taxonomy" id="2607284"/>
    <lineage>
        <taxon>Bacteria</taxon>
        <taxon>Pseudomonadati</taxon>
        <taxon>Bacteroidota</taxon>
        <taxon>Chitinophagia</taxon>
        <taxon>Chitinophagales</taxon>
        <taxon>Chitinophagaceae</taxon>
        <taxon>Ginsengibacter</taxon>
    </lineage>
</organism>
<dbReference type="AlphaFoldDB" id="A0A5J5IJD3"/>
<protein>
    <submittedName>
        <fullName evidence="5">Inositol 2-dehydrogenase</fullName>
        <ecNumber evidence="5">1.1.1.18</ecNumber>
    </submittedName>
</protein>
<dbReference type="SUPFAM" id="SSF55347">
    <property type="entry name" value="Glyceraldehyde-3-phosphate dehydrogenase-like, C-terminal domain"/>
    <property type="match status" value="1"/>
</dbReference>
<feature type="domain" description="Gfo/Idh/MocA-like oxidoreductase N-terminal" evidence="3">
    <location>
        <begin position="4"/>
        <end position="122"/>
    </location>
</feature>
<evidence type="ECO:0000313" key="5">
    <source>
        <dbReference type="EMBL" id="KAA9041175.1"/>
    </source>
</evidence>
<dbReference type="NCBIfam" id="TIGR04380">
    <property type="entry name" value="myo_inos_iolG"/>
    <property type="match status" value="1"/>
</dbReference>
<dbReference type="GO" id="GO:0050112">
    <property type="term" value="F:inositol 2-dehydrogenase (NAD+) activity"/>
    <property type="evidence" value="ECO:0007669"/>
    <property type="project" value="UniProtKB-EC"/>
</dbReference>
<keyword evidence="2 5" id="KW-0560">Oxidoreductase</keyword>
<reference evidence="5 6" key="1">
    <citation type="submission" date="2019-09" db="EMBL/GenBank/DDBJ databases">
        <title>Draft genome sequence of Ginsengibacter sp. BR5-29.</title>
        <authorList>
            <person name="Im W.-T."/>
        </authorList>
    </citation>
    <scope>NUCLEOTIDE SEQUENCE [LARGE SCALE GENOMIC DNA]</scope>
    <source>
        <strain evidence="5 6">BR5-29</strain>
    </source>
</reference>
<dbReference type="Pfam" id="PF22725">
    <property type="entry name" value="GFO_IDH_MocA_C3"/>
    <property type="match status" value="1"/>
</dbReference>
<dbReference type="GO" id="GO:0000166">
    <property type="term" value="F:nucleotide binding"/>
    <property type="evidence" value="ECO:0007669"/>
    <property type="project" value="InterPro"/>
</dbReference>
<dbReference type="PANTHER" id="PTHR42840">
    <property type="entry name" value="NAD(P)-BINDING ROSSMANN-FOLD SUPERFAMILY PROTEIN-RELATED"/>
    <property type="match status" value="1"/>
</dbReference>
<evidence type="ECO:0000259" key="3">
    <source>
        <dbReference type="Pfam" id="PF01408"/>
    </source>
</evidence>
<keyword evidence="6" id="KW-1185">Reference proteome</keyword>
<dbReference type="InterPro" id="IPR000683">
    <property type="entry name" value="Gfo/Idh/MocA-like_OxRdtase_N"/>
</dbReference>